<dbReference type="InterPro" id="IPR036187">
    <property type="entry name" value="DNA_mismatch_repair_MutS_sf"/>
</dbReference>
<dbReference type="GeneID" id="25989204"/>
<dbReference type="GO" id="GO:0005524">
    <property type="term" value="F:ATP binding"/>
    <property type="evidence" value="ECO:0007669"/>
    <property type="project" value="UniProtKB-KW"/>
</dbReference>
<protein>
    <submittedName>
        <fullName evidence="8">Meiotic recombination-related protein</fullName>
    </submittedName>
</protein>
<dbReference type="Pfam" id="PF05192">
    <property type="entry name" value="MutS_III"/>
    <property type="match status" value="1"/>
</dbReference>
<feature type="domain" description="DNA mismatch repair protein MutS core" evidence="6">
    <location>
        <begin position="227"/>
        <end position="545"/>
    </location>
</feature>
<gene>
    <name evidence="8" type="ORF">A1Q1_05692</name>
</gene>
<comment type="caution">
    <text evidence="8">The sequence shown here is derived from an EMBL/GenBank/DDBJ whole genome shotgun (WGS) entry which is preliminary data.</text>
</comment>
<dbReference type="EMBL" id="ALBS01000321">
    <property type="protein sequence ID" value="EJT45779.1"/>
    <property type="molecule type" value="Genomic_DNA"/>
</dbReference>
<dbReference type="SUPFAM" id="SSF48334">
    <property type="entry name" value="DNA repair protein MutS, domain III"/>
    <property type="match status" value="1"/>
</dbReference>
<dbReference type="SMART" id="SM00534">
    <property type="entry name" value="MUTSac"/>
    <property type="match status" value="1"/>
</dbReference>
<dbReference type="Gene3D" id="1.10.1420.10">
    <property type="match status" value="1"/>
</dbReference>
<dbReference type="HOGENOM" id="CLU_352733_0_0_1"/>
<keyword evidence="4" id="KW-0238">DNA-binding</keyword>
<dbReference type="SUPFAM" id="SSF52540">
    <property type="entry name" value="P-loop containing nucleoside triphosphate hydrolases"/>
    <property type="match status" value="1"/>
</dbReference>
<feature type="region of interest" description="Disordered" evidence="5">
    <location>
        <begin position="1"/>
        <end position="92"/>
    </location>
</feature>
<keyword evidence="2" id="KW-0547">Nucleotide-binding</keyword>
<evidence type="ECO:0000256" key="4">
    <source>
        <dbReference type="ARBA" id="ARBA00023125"/>
    </source>
</evidence>
<evidence type="ECO:0000259" key="7">
    <source>
        <dbReference type="SMART" id="SM00534"/>
    </source>
</evidence>
<dbReference type="GO" id="GO:0051026">
    <property type="term" value="P:chiasma assembly"/>
    <property type="evidence" value="ECO:0007669"/>
    <property type="project" value="TreeGrafter"/>
</dbReference>
<reference evidence="8 9" key="1">
    <citation type="journal article" date="2012" name="Eukaryot. Cell">
        <title>Draft genome sequence of CBS 2479, the standard type strain of Trichosporon asahii.</title>
        <authorList>
            <person name="Yang R.Y."/>
            <person name="Li H.T."/>
            <person name="Zhu H."/>
            <person name="Zhou G.P."/>
            <person name="Wang M."/>
            <person name="Wang L."/>
        </authorList>
    </citation>
    <scope>NUCLEOTIDE SEQUENCE [LARGE SCALE GENOMIC DNA]</scope>
    <source>
        <strain evidence="9">ATCC 90039 / CBS 2479 / JCM 2466 / KCTC 7840 / NCYC 2677 / UAMH 7654</strain>
    </source>
</reference>
<dbReference type="Gene3D" id="3.40.50.300">
    <property type="entry name" value="P-loop containing nucleotide triphosphate hydrolases"/>
    <property type="match status" value="1"/>
</dbReference>
<sequence length="797" mass="88870">MDRKGKRPARELDGVGSPGPSTLARRRVEPPATPESMVAGPSRFQGALRESSSPTGSQRVQPPTRSSRDDATEPLRPVPEQPDDDEDERPADDSYTVLEDTKDTWAWDLAVLLLEQFRPQEVVLSTGAPDKLTNAVEEFSYPATKLVLLPAKKFQHAAALYYVSAIRLPREQRAVSDWSVSQGDPALLDEESVDFAHEELDHGMGKMRLSLLKMGCRVNVHAPFAVGFVARLTPALLNTTVTPLGRKLLHTWLLRPLISIPRIKERHDAVEAFSATEHAQLRKLVKKELKGVKNPVKFLHMIKSGRASYRHWKDLVDTLNAAEAISEALVVVGLQTDLNVIKQLAGGLTEAVKLFHLDTIDWDSSRDEGRVCIRSQIDEELDQWREDYAGLVPRVSPDFCTTINVIYLPQLGCMVTAHDVKDLDAVSPDWEQQFSTDEVIYYKTPEMHRLDEHFGDLQNIIIGKMTRRQVPYLSPDREIEWVQKLAERIDQVEENILGIGDTLAELDCLLAFADASERLDLCRPVMREEPVLRIRKGIHPLYAVNCHTGYIDNDTMIVTGANGSGKSAYGKQVALITYMAHIGCFVPAQSAEIGLCDKSCLGVHDRPEPGIASSAWRHEPFSHRTRRVRERSASWRPDASAKGDSPKNSRPDSLSFLDESLPTIYCHMKSVLVEGAKQLTYLYNECLSKFQITKLIDDGLSERDLQELEDAEDLAKRFLRWDLGASDGTGVLADLRELLGDMELDVESDAEAEIGMGSGTTFLEHRLSTTRSELSSVRAEALVNDENAGSPMDAALD</sequence>
<comment type="similarity">
    <text evidence="1">Belongs to the DNA mismatch repair MutS family.</text>
</comment>
<dbReference type="VEuPathDB" id="FungiDB:A1Q1_05692"/>
<dbReference type="InterPro" id="IPR007696">
    <property type="entry name" value="DNA_mismatch_repair_MutS_core"/>
</dbReference>
<feature type="region of interest" description="Disordered" evidence="5">
    <location>
        <begin position="627"/>
        <end position="653"/>
    </location>
</feature>
<evidence type="ECO:0000259" key="6">
    <source>
        <dbReference type="SMART" id="SM00533"/>
    </source>
</evidence>
<dbReference type="PANTHER" id="PTHR11361:SF20">
    <property type="entry name" value="MUTS PROTEIN HOMOLOG 5"/>
    <property type="match status" value="1"/>
</dbReference>
<dbReference type="Proteomes" id="UP000002748">
    <property type="component" value="Unassembled WGS sequence"/>
</dbReference>
<dbReference type="KEGG" id="tasa:A1Q1_05692"/>
<dbReference type="GO" id="GO:0006298">
    <property type="term" value="P:mismatch repair"/>
    <property type="evidence" value="ECO:0007669"/>
    <property type="project" value="InterPro"/>
</dbReference>
<dbReference type="OrthoDB" id="29596at2759"/>
<evidence type="ECO:0000313" key="8">
    <source>
        <dbReference type="EMBL" id="EJT45779.1"/>
    </source>
</evidence>
<dbReference type="GO" id="GO:0005634">
    <property type="term" value="C:nucleus"/>
    <property type="evidence" value="ECO:0007669"/>
    <property type="project" value="TreeGrafter"/>
</dbReference>
<dbReference type="GO" id="GO:0140664">
    <property type="term" value="F:ATP-dependent DNA damage sensor activity"/>
    <property type="evidence" value="ECO:0007669"/>
    <property type="project" value="InterPro"/>
</dbReference>
<dbReference type="Pfam" id="PF00488">
    <property type="entry name" value="MutS_V"/>
    <property type="match status" value="1"/>
</dbReference>
<dbReference type="GO" id="GO:0030983">
    <property type="term" value="F:mismatched DNA binding"/>
    <property type="evidence" value="ECO:0007669"/>
    <property type="project" value="InterPro"/>
</dbReference>
<evidence type="ECO:0000313" key="9">
    <source>
        <dbReference type="Proteomes" id="UP000002748"/>
    </source>
</evidence>
<dbReference type="InterPro" id="IPR045076">
    <property type="entry name" value="MutS"/>
</dbReference>
<evidence type="ECO:0000256" key="3">
    <source>
        <dbReference type="ARBA" id="ARBA00022840"/>
    </source>
</evidence>
<accession>J6EN63</accession>
<name>J6EN63_TRIAS</name>
<evidence type="ECO:0000256" key="2">
    <source>
        <dbReference type="ARBA" id="ARBA00022741"/>
    </source>
</evidence>
<keyword evidence="3" id="KW-0067">ATP-binding</keyword>
<feature type="domain" description="DNA mismatch repair proteins mutS family" evidence="7">
    <location>
        <begin position="553"/>
        <end position="716"/>
    </location>
</feature>
<evidence type="ECO:0000256" key="5">
    <source>
        <dbReference type="SAM" id="MobiDB-lite"/>
    </source>
</evidence>
<dbReference type="InterPro" id="IPR000432">
    <property type="entry name" value="DNA_mismatch_repair_MutS_C"/>
</dbReference>
<dbReference type="RefSeq" id="XP_014176376.1">
    <property type="nucleotide sequence ID" value="XM_014320901.1"/>
</dbReference>
<feature type="compositionally biased region" description="Basic and acidic residues" evidence="5">
    <location>
        <begin position="1"/>
        <end position="13"/>
    </location>
</feature>
<dbReference type="AlphaFoldDB" id="J6EN63"/>
<feature type="compositionally biased region" description="Acidic residues" evidence="5">
    <location>
        <begin position="81"/>
        <end position="90"/>
    </location>
</feature>
<organism evidence="8 9">
    <name type="scientific">Trichosporon asahii var. asahii (strain ATCC 90039 / CBS 2479 / JCM 2466 / KCTC 7840 / NBRC 103889/ NCYC 2677 / UAMH 7654)</name>
    <name type="common">Yeast</name>
    <dbReference type="NCBI Taxonomy" id="1186058"/>
    <lineage>
        <taxon>Eukaryota</taxon>
        <taxon>Fungi</taxon>
        <taxon>Dikarya</taxon>
        <taxon>Basidiomycota</taxon>
        <taxon>Agaricomycotina</taxon>
        <taxon>Tremellomycetes</taxon>
        <taxon>Trichosporonales</taxon>
        <taxon>Trichosporonaceae</taxon>
        <taxon>Trichosporon</taxon>
    </lineage>
</organism>
<dbReference type="InterPro" id="IPR027417">
    <property type="entry name" value="P-loop_NTPase"/>
</dbReference>
<evidence type="ECO:0000256" key="1">
    <source>
        <dbReference type="ARBA" id="ARBA00006271"/>
    </source>
</evidence>
<feature type="compositionally biased region" description="Polar residues" evidence="5">
    <location>
        <begin position="50"/>
        <end position="65"/>
    </location>
</feature>
<dbReference type="PANTHER" id="PTHR11361">
    <property type="entry name" value="DNA MISMATCH REPAIR PROTEIN MUTS FAMILY MEMBER"/>
    <property type="match status" value="1"/>
</dbReference>
<dbReference type="SMART" id="SM00533">
    <property type="entry name" value="MUTSd"/>
    <property type="match status" value="1"/>
</dbReference>
<feature type="compositionally biased region" description="Basic and acidic residues" evidence="5">
    <location>
        <begin position="639"/>
        <end position="650"/>
    </location>
</feature>
<proteinExistence type="inferred from homology"/>